<evidence type="ECO:0000256" key="3">
    <source>
        <dbReference type="ARBA" id="ARBA00022692"/>
    </source>
</evidence>
<comment type="subcellular location">
    <subcellularLocation>
        <location evidence="6">Cell membrane</location>
        <topology evidence="6">Multi-pass membrane protein</topology>
    </subcellularLocation>
    <subcellularLocation>
        <location evidence="1">Membrane</location>
        <topology evidence="1">Multi-pass membrane protein</topology>
    </subcellularLocation>
</comment>
<feature type="transmembrane region" description="Helical" evidence="6">
    <location>
        <begin position="539"/>
        <end position="564"/>
    </location>
</feature>
<evidence type="ECO:0000256" key="6">
    <source>
        <dbReference type="RuleBase" id="RU368066"/>
    </source>
</evidence>
<dbReference type="EnsemblMetazoa" id="GAUT014991-RA">
    <property type="protein sequence ID" value="GAUT014991-PA"/>
    <property type="gene ID" value="GAUT014991"/>
</dbReference>
<protein>
    <recommendedName>
        <fullName evidence="6">Choline transporter-like protein</fullName>
    </recommendedName>
</protein>
<accession>A0A1A9UTR5</accession>
<evidence type="ECO:0000256" key="5">
    <source>
        <dbReference type="ARBA" id="ARBA00023136"/>
    </source>
</evidence>
<comment type="similarity">
    <text evidence="2 6">Belongs to the CTL (choline transporter-like) family.</text>
</comment>
<evidence type="ECO:0000313" key="8">
    <source>
        <dbReference type="Proteomes" id="UP000078200"/>
    </source>
</evidence>
<feature type="transmembrane region" description="Helical" evidence="6">
    <location>
        <begin position="234"/>
        <end position="257"/>
    </location>
</feature>
<organism evidence="7 8">
    <name type="scientific">Glossina austeni</name>
    <name type="common">Savannah tsetse fly</name>
    <dbReference type="NCBI Taxonomy" id="7395"/>
    <lineage>
        <taxon>Eukaryota</taxon>
        <taxon>Metazoa</taxon>
        <taxon>Ecdysozoa</taxon>
        <taxon>Arthropoda</taxon>
        <taxon>Hexapoda</taxon>
        <taxon>Insecta</taxon>
        <taxon>Pterygota</taxon>
        <taxon>Neoptera</taxon>
        <taxon>Endopterygota</taxon>
        <taxon>Diptera</taxon>
        <taxon>Brachycera</taxon>
        <taxon>Muscomorpha</taxon>
        <taxon>Hippoboscoidea</taxon>
        <taxon>Glossinidae</taxon>
        <taxon>Glossina</taxon>
    </lineage>
</organism>
<proteinExistence type="inferred from homology"/>
<dbReference type="STRING" id="7395.A0A1A9UTR5"/>
<feature type="transmembrane region" description="Helical" evidence="6">
    <location>
        <begin position="186"/>
        <end position="213"/>
    </location>
</feature>
<dbReference type="VEuPathDB" id="VectorBase:GAUT014991"/>
<dbReference type="InterPro" id="IPR007603">
    <property type="entry name" value="Choline_transptr-like"/>
</dbReference>
<name>A0A1A9UTR5_GLOAU</name>
<evidence type="ECO:0000313" key="7">
    <source>
        <dbReference type="EnsemblMetazoa" id="GAUT014991-PA"/>
    </source>
</evidence>
<reference evidence="7" key="1">
    <citation type="submission" date="2020-05" db="UniProtKB">
        <authorList>
            <consortium name="EnsemblMetazoa"/>
        </authorList>
    </citation>
    <scope>IDENTIFICATION</scope>
    <source>
        <strain evidence="7">TTRI</strain>
    </source>
</reference>
<dbReference type="PANTHER" id="PTHR12385">
    <property type="entry name" value="CHOLINE TRANSPORTER-LIKE (SLC FAMILY 44)"/>
    <property type="match status" value="1"/>
</dbReference>
<dbReference type="GO" id="GO:0005886">
    <property type="term" value="C:plasma membrane"/>
    <property type="evidence" value="ECO:0007669"/>
    <property type="project" value="UniProtKB-SubCell"/>
</dbReference>
<dbReference type="PANTHER" id="PTHR12385:SF12">
    <property type="entry name" value="CHOLINE TRANSPORTER-LIKE PROTEIN"/>
    <property type="match status" value="1"/>
</dbReference>
<dbReference type="Pfam" id="PF04515">
    <property type="entry name" value="Choline_transpo"/>
    <property type="match status" value="1"/>
</dbReference>
<evidence type="ECO:0000256" key="2">
    <source>
        <dbReference type="ARBA" id="ARBA00007168"/>
    </source>
</evidence>
<dbReference type="GO" id="GO:0022857">
    <property type="term" value="F:transmembrane transporter activity"/>
    <property type="evidence" value="ECO:0007669"/>
    <property type="project" value="UniProtKB-UniRule"/>
</dbReference>
<evidence type="ECO:0000256" key="1">
    <source>
        <dbReference type="ARBA" id="ARBA00004141"/>
    </source>
</evidence>
<sequence length="641" mass="72001">MGCASSSEDEQQQNIHPKYRTCTDTFWLAIYIIFWLFLIVIAIFSFVYGNPLRVINGYDSFGNTCGVKKNEHYTNFPLSGMNTIDKPQLFYFDVRKLKESIKICVKECPTKTLTNQQEFEPVLHRCMPKSSKAPVKDMYKMLNSWDAAQQFLCDIHSTWHFIAIICGLSFLISIALVILMHWLSRIVSWLICIFVIVASLGLTVALWYAYYTIRNKTKINVQFSYLEEFVRNEQAVFVLAILATITMIILLVIIYYLKNKLSGLSALFEEAGQCMMNLPGLLIAPLLAFVVLALFLAFWVLVVMCIATASAPGQSPIAPFDNTAALATSTSVTIKNNTDSDYKTILRVEYIEAKALKSMFWIYVVGLIWTTEFIFACQQFALAAAVAFWYFDKPTTTPTTYAIGKLIKYHLGTAAKGSFIITIFKIPRLILTYLYANLKKGEDKGSQCASCCLKCCICGFWLLEKFIRFLNHNAYTVVAIESINFCPAAGIAWNAMATNALQVATINSVGDFILFLGKVMVAALSGLIGIFVLKDKPGLNFYMAPVILIIIFSFFMAHIVLSLFEMVVDTLFLCVCEDKTINGRAGRWARSNLARLVGEEPLQAGEEPPIQVVEMMPINKQPFSMTHKPTVVPDGIIEPNE</sequence>
<dbReference type="AlphaFoldDB" id="A0A1A9UTR5"/>
<dbReference type="Proteomes" id="UP000078200">
    <property type="component" value="Unassembled WGS sequence"/>
</dbReference>
<feature type="transmembrane region" description="Helical" evidence="6">
    <location>
        <begin position="418"/>
        <end position="436"/>
    </location>
</feature>
<keyword evidence="3 6" id="KW-0812">Transmembrane</keyword>
<evidence type="ECO:0000256" key="4">
    <source>
        <dbReference type="ARBA" id="ARBA00022989"/>
    </source>
</evidence>
<comment type="function">
    <text evidence="6">Choline transporter.</text>
</comment>
<feature type="transmembrane region" description="Helical" evidence="6">
    <location>
        <begin position="282"/>
        <end position="307"/>
    </location>
</feature>
<keyword evidence="4 6" id="KW-1133">Transmembrane helix</keyword>
<feature type="transmembrane region" description="Helical" evidence="6">
    <location>
        <begin position="26"/>
        <end position="48"/>
    </location>
</feature>
<feature type="transmembrane region" description="Helical" evidence="6">
    <location>
        <begin position="159"/>
        <end position="180"/>
    </location>
</feature>
<feature type="transmembrane region" description="Helical" evidence="6">
    <location>
        <begin position="360"/>
        <end position="391"/>
    </location>
</feature>
<keyword evidence="5 6" id="KW-0472">Membrane</keyword>
<feature type="transmembrane region" description="Helical" evidence="6">
    <location>
        <begin position="512"/>
        <end position="533"/>
    </location>
</feature>
<keyword evidence="8" id="KW-1185">Reference proteome</keyword>